<comment type="caution">
    <text evidence="2">The sequence shown here is derived from an EMBL/GenBank/DDBJ whole genome shotgun (WGS) entry which is preliminary data.</text>
</comment>
<dbReference type="EMBL" id="CM026427">
    <property type="protein sequence ID" value="KAG0569713.1"/>
    <property type="molecule type" value="Genomic_DNA"/>
</dbReference>
<evidence type="ECO:0000313" key="2">
    <source>
        <dbReference type="EMBL" id="KAG0569713.1"/>
    </source>
</evidence>
<reference evidence="2 3" key="1">
    <citation type="submission" date="2020-06" db="EMBL/GenBank/DDBJ databases">
        <title>WGS assembly of Ceratodon purpureus strain R40.</title>
        <authorList>
            <person name="Carey S.B."/>
            <person name="Jenkins J."/>
            <person name="Shu S."/>
            <person name="Lovell J.T."/>
            <person name="Sreedasyam A."/>
            <person name="Maumus F."/>
            <person name="Tiley G.P."/>
            <person name="Fernandez-Pozo N."/>
            <person name="Barry K."/>
            <person name="Chen C."/>
            <person name="Wang M."/>
            <person name="Lipzen A."/>
            <person name="Daum C."/>
            <person name="Saski C.A."/>
            <person name="Payton A.C."/>
            <person name="Mcbreen J.C."/>
            <person name="Conrad R.E."/>
            <person name="Kollar L.M."/>
            <person name="Olsson S."/>
            <person name="Huttunen S."/>
            <person name="Landis J.B."/>
            <person name="Wickett N.J."/>
            <person name="Johnson M.G."/>
            <person name="Rensing S.A."/>
            <person name="Grimwood J."/>
            <person name="Schmutz J."/>
            <person name="Mcdaniel S.F."/>
        </authorList>
    </citation>
    <scope>NUCLEOTIDE SEQUENCE [LARGE SCALE GENOMIC DNA]</scope>
    <source>
        <strain evidence="2 3">R40</strain>
    </source>
</reference>
<evidence type="ECO:0000256" key="1">
    <source>
        <dbReference type="SAM" id="MobiDB-lite"/>
    </source>
</evidence>
<feature type="non-terminal residue" evidence="2">
    <location>
        <position position="1"/>
    </location>
</feature>
<protein>
    <submittedName>
        <fullName evidence="2">Uncharacterized protein</fullName>
    </submittedName>
</protein>
<feature type="region of interest" description="Disordered" evidence="1">
    <location>
        <begin position="109"/>
        <end position="134"/>
    </location>
</feature>
<gene>
    <name evidence="2" type="ORF">KC19_6G110500</name>
</gene>
<evidence type="ECO:0000313" key="3">
    <source>
        <dbReference type="Proteomes" id="UP000822688"/>
    </source>
</evidence>
<sequence>GQHPVTTPTTSLPPRPFPATPCRALLQSSLISAPAHLPFSRLLPLSNHLLLPCPTILKPYPALQRIRPSSSSSSSASILRRSMPPRSPCVRVCLCLCLGLRSATTVADETRAAVAEPRADVDSGRAGTERMREE</sequence>
<proteinExistence type="predicted"/>
<feature type="compositionally biased region" description="Basic and acidic residues" evidence="1">
    <location>
        <begin position="117"/>
        <end position="134"/>
    </location>
</feature>
<organism evidence="2 3">
    <name type="scientific">Ceratodon purpureus</name>
    <name type="common">Fire moss</name>
    <name type="synonym">Dicranum purpureum</name>
    <dbReference type="NCBI Taxonomy" id="3225"/>
    <lineage>
        <taxon>Eukaryota</taxon>
        <taxon>Viridiplantae</taxon>
        <taxon>Streptophyta</taxon>
        <taxon>Embryophyta</taxon>
        <taxon>Bryophyta</taxon>
        <taxon>Bryophytina</taxon>
        <taxon>Bryopsida</taxon>
        <taxon>Dicranidae</taxon>
        <taxon>Pseudoditrichales</taxon>
        <taxon>Ditrichaceae</taxon>
        <taxon>Ceratodon</taxon>
    </lineage>
</organism>
<keyword evidence="3" id="KW-1185">Reference proteome</keyword>
<dbReference type="Proteomes" id="UP000822688">
    <property type="component" value="Chromosome 6"/>
</dbReference>
<dbReference type="AlphaFoldDB" id="A0A8T0HDU7"/>
<name>A0A8T0HDU7_CERPU</name>
<accession>A0A8T0HDU7</accession>